<gene>
    <name evidence="2" type="ORF">DUNSADRAFT_2946</name>
</gene>
<comment type="caution">
    <text evidence="2">The sequence shown here is derived from an EMBL/GenBank/DDBJ whole genome shotgun (WGS) entry which is preliminary data.</text>
</comment>
<evidence type="ECO:0000313" key="2">
    <source>
        <dbReference type="EMBL" id="KAF5838410.1"/>
    </source>
</evidence>
<dbReference type="EMBL" id="MU069580">
    <property type="protein sequence ID" value="KAF5838410.1"/>
    <property type="molecule type" value="Genomic_DNA"/>
</dbReference>
<evidence type="ECO:0008006" key="4">
    <source>
        <dbReference type="Google" id="ProtNLM"/>
    </source>
</evidence>
<feature type="region of interest" description="Disordered" evidence="1">
    <location>
        <begin position="489"/>
        <end position="538"/>
    </location>
</feature>
<evidence type="ECO:0000313" key="3">
    <source>
        <dbReference type="Proteomes" id="UP000815325"/>
    </source>
</evidence>
<name>A0ABQ7GUW3_DUNSA</name>
<feature type="region of interest" description="Disordered" evidence="1">
    <location>
        <begin position="583"/>
        <end position="732"/>
    </location>
</feature>
<reference evidence="2" key="1">
    <citation type="submission" date="2017-08" db="EMBL/GenBank/DDBJ databases">
        <authorList>
            <person name="Polle J.E."/>
            <person name="Barry K."/>
            <person name="Cushman J."/>
            <person name="Schmutz J."/>
            <person name="Tran D."/>
            <person name="Hathwaick L.T."/>
            <person name="Yim W.C."/>
            <person name="Jenkins J."/>
            <person name="Mckie-Krisberg Z.M."/>
            <person name="Prochnik S."/>
            <person name="Lindquist E."/>
            <person name="Dockter R.B."/>
            <person name="Adam C."/>
            <person name="Molina H."/>
            <person name="Bunkerborg J."/>
            <person name="Jin E."/>
            <person name="Buchheim M."/>
            <person name="Magnuson J."/>
        </authorList>
    </citation>
    <scope>NUCLEOTIDE SEQUENCE</scope>
    <source>
        <strain evidence="2">CCAP 19/18</strain>
    </source>
</reference>
<feature type="compositionally biased region" description="Pro residues" evidence="1">
    <location>
        <begin position="628"/>
        <end position="642"/>
    </location>
</feature>
<sequence>MWLRIWGGAQEYMSVPMAERHLRKVCGCAFGKVLGCCCCGDLSPGIEQGLPRSSLPCSDFLVCMQAKLRAVLQSWGDVVASSALTRQAAEARATELQQGLLHGVLCVWMDFVTGRKALSALAVRAVKKMSSLRLRLALDAWVEAVLMQRAYAADEGRACRWHARRRLRMCLASLQDNVCYAHETQATVSAILVRTSAARVAAAMAVWAAHTRHAAVLRCRAQSVSRNRDARLLAMAMFSWCGITQDALGARGKIHRMRRACDDRLQRAAFQEWATAAQSCASGRKLLATWAAEYTQGMLGLVVQSWWEQTQAAAARKEAAAAVSERRQTQLLSCMMTAWQRQSRAKALARELVVQALRRAAARHLRSCLLAWRSTCEHRAWRLAMLELGVQRRYSVMCGSVLWAWSAEVVRARLAQRGMARLQRRRELGTLQAHLRTWQQVVADNRRRMEGLKACIKRKKVAFQLFKAWYWDAFDSDVQETIRRMFHTTSSVTPSLPRPPLARPISRIPMPTSVSNPSLLGHQQQQQQQQQTIAAAAAAASGAARRSVNGPIAGPQVGPGGYRGGDINVHGLLRGSYRARYGGGEPDEAEHGHGSSSGVLMGAMPRRGWQASPGIGQRPGIYSTLPASQPPPRTSAPRPDPGTPTRAAWMVGAEQGEIPEGGATPEHLPGDGVTLTQGDMHSKGLSVAQQQRDPESRQQQQQHWESEALGLSSPELGSPVRKTPDVTGRQRVGNGFMEQSFLLGRYNDLFSESEGEDDVPLAFAK</sequence>
<proteinExistence type="predicted"/>
<organism evidence="2 3">
    <name type="scientific">Dunaliella salina</name>
    <name type="common">Green alga</name>
    <name type="synonym">Protococcus salinus</name>
    <dbReference type="NCBI Taxonomy" id="3046"/>
    <lineage>
        <taxon>Eukaryota</taxon>
        <taxon>Viridiplantae</taxon>
        <taxon>Chlorophyta</taxon>
        <taxon>core chlorophytes</taxon>
        <taxon>Chlorophyceae</taxon>
        <taxon>CS clade</taxon>
        <taxon>Chlamydomonadales</taxon>
        <taxon>Dunaliellaceae</taxon>
        <taxon>Dunaliella</taxon>
    </lineage>
</organism>
<feature type="compositionally biased region" description="Low complexity" evidence="1">
    <location>
        <begin position="523"/>
        <end position="538"/>
    </location>
</feature>
<accession>A0ABQ7GUW3</accession>
<dbReference type="Proteomes" id="UP000815325">
    <property type="component" value="Unassembled WGS sequence"/>
</dbReference>
<keyword evidence="3" id="KW-1185">Reference proteome</keyword>
<feature type="compositionally biased region" description="Polar residues" evidence="1">
    <location>
        <begin position="512"/>
        <end position="522"/>
    </location>
</feature>
<protein>
    <recommendedName>
        <fullName evidence="4">Sfi1 spindle body domain-containing protein</fullName>
    </recommendedName>
</protein>
<evidence type="ECO:0000256" key="1">
    <source>
        <dbReference type="SAM" id="MobiDB-lite"/>
    </source>
</evidence>